<dbReference type="InterPro" id="IPR036600">
    <property type="entry name" value="PAH_sf"/>
</dbReference>
<reference evidence="9 10" key="1">
    <citation type="journal article" date="2020" name="G3 (Bethesda)">
        <title>Improved Reference Genome for Cyclotella cryptica CCMP332, a Model for Cell Wall Morphogenesis, Salinity Adaptation, and Lipid Production in Diatoms (Bacillariophyta).</title>
        <authorList>
            <person name="Roberts W.R."/>
            <person name="Downey K.M."/>
            <person name="Ruck E.C."/>
            <person name="Traller J.C."/>
            <person name="Alverson A.J."/>
        </authorList>
    </citation>
    <scope>NUCLEOTIDE SEQUENCE [LARGE SCALE GENOMIC DNA]</scope>
    <source>
        <strain evidence="9 10">CCMP332</strain>
    </source>
</reference>
<feature type="domain" description="Zinc finger PHD-type" evidence="8">
    <location>
        <begin position="133"/>
        <end position="225"/>
    </location>
</feature>
<dbReference type="Pfam" id="PF02671">
    <property type="entry name" value="PAH"/>
    <property type="match status" value="1"/>
</dbReference>
<feature type="compositionally biased region" description="Acidic residues" evidence="7">
    <location>
        <begin position="79"/>
        <end position="91"/>
    </location>
</feature>
<dbReference type="Gene3D" id="1.20.1160.11">
    <property type="entry name" value="Paired amphipathic helix"/>
    <property type="match status" value="1"/>
</dbReference>
<feature type="compositionally biased region" description="Acidic residues" evidence="7">
    <location>
        <begin position="709"/>
        <end position="723"/>
    </location>
</feature>
<keyword evidence="5 6" id="KW-0539">Nucleus</keyword>
<organism evidence="9 10">
    <name type="scientific">Cyclotella cryptica</name>
    <dbReference type="NCBI Taxonomy" id="29204"/>
    <lineage>
        <taxon>Eukaryota</taxon>
        <taxon>Sar</taxon>
        <taxon>Stramenopiles</taxon>
        <taxon>Ochrophyta</taxon>
        <taxon>Bacillariophyta</taxon>
        <taxon>Coscinodiscophyceae</taxon>
        <taxon>Thalassiosirophycidae</taxon>
        <taxon>Stephanodiscales</taxon>
        <taxon>Stephanodiscaceae</taxon>
        <taxon>Cyclotella</taxon>
    </lineage>
</organism>
<feature type="region of interest" description="Disordered" evidence="7">
    <location>
        <begin position="664"/>
        <end position="723"/>
    </location>
</feature>
<dbReference type="EMBL" id="JABMIG020000116">
    <property type="protein sequence ID" value="KAL3791274.1"/>
    <property type="molecule type" value="Genomic_DNA"/>
</dbReference>
<dbReference type="Proteomes" id="UP001516023">
    <property type="component" value="Unassembled WGS sequence"/>
</dbReference>
<gene>
    <name evidence="9" type="ORF">HJC23_000891</name>
</gene>
<evidence type="ECO:0000259" key="8">
    <source>
        <dbReference type="SMART" id="SM00249"/>
    </source>
</evidence>
<evidence type="ECO:0000256" key="7">
    <source>
        <dbReference type="SAM" id="MobiDB-lite"/>
    </source>
</evidence>
<dbReference type="AlphaFoldDB" id="A0ABD3PT81"/>
<evidence type="ECO:0000256" key="6">
    <source>
        <dbReference type="PROSITE-ProRule" id="PRU00810"/>
    </source>
</evidence>
<accession>A0ABD3PT81</accession>
<feature type="compositionally biased region" description="Polar residues" evidence="7">
    <location>
        <begin position="551"/>
        <end position="565"/>
    </location>
</feature>
<dbReference type="SUPFAM" id="SSF47762">
    <property type="entry name" value="PAH2 domain"/>
    <property type="match status" value="1"/>
</dbReference>
<feature type="region of interest" description="Disordered" evidence="7">
    <location>
        <begin position="835"/>
        <end position="922"/>
    </location>
</feature>
<evidence type="ECO:0000313" key="9">
    <source>
        <dbReference type="EMBL" id="KAL3791274.1"/>
    </source>
</evidence>
<dbReference type="SMART" id="SM00249">
    <property type="entry name" value="PHD"/>
    <property type="match status" value="1"/>
</dbReference>
<keyword evidence="2" id="KW-0479">Metal-binding</keyword>
<proteinExistence type="predicted"/>
<keyword evidence="3" id="KW-0863">Zinc-finger</keyword>
<comment type="caution">
    <text evidence="9">The sequence shown here is derived from an EMBL/GenBank/DDBJ whole genome shotgun (WGS) entry which is preliminary data.</text>
</comment>
<dbReference type="Gene3D" id="3.30.40.10">
    <property type="entry name" value="Zinc/RING finger domain, C3HC4 (zinc finger)"/>
    <property type="match status" value="1"/>
</dbReference>
<protein>
    <recommendedName>
        <fullName evidence="8">Zinc finger PHD-type domain-containing protein</fullName>
    </recommendedName>
</protein>
<keyword evidence="10" id="KW-1185">Reference proteome</keyword>
<dbReference type="GO" id="GO:0008270">
    <property type="term" value="F:zinc ion binding"/>
    <property type="evidence" value="ECO:0007669"/>
    <property type="project" value="UniProtKB-KW"/>
</dbReference>
<feature type="region of interest" description="Disordered" evidence="7">
    <location>
        <begin position="536"/>
        <end position="565"/>
    </location>
</feature>
<evidence type="ECO:0000256" key="1">
    <source>
        <dbReference type="ARBA" id="ARBA00004123"/>
    </source>
</evidence>
<evidence type="ECO:0000256" key="3">
    <source>
        <dbReference type="ARBA" id="ARBA00022771"/>
    </source>
</evidence>
<feature type="region of interest" description="Disordered" evidence="7">
    <location>
        <begin position="266"/>
        <end position="299"/>
    </location>
</feature>
<feature type="compositionally biased region" description="Basic and acidic residues" evidence="7">
    <location>
        <begin position="539"/>
        <end position="548"/>
    </location>
</feature>
<dbReference type="PROSITE" id="PS51477">
    <property type="entry name" value="PAH"/>
    <property type="match status" value="1"/>
</dbReference>
<evidence type="ECO:0000256" key="4">
    <source>
        <dbReference type="ARBA" id="ARBA00022833"/>
    </source>
</evidence>
<sequence>MPNASSTPNLHQARRYIRRIKHELGPTSPRYRAFLNLLRVYGASSSSSSSRELIERVRDLLRGHEGLLDGFRVYLPEGYDDDHDDGGEEEQTPAASRHRVATTSDVIMSWRESCADLLNIEEITERLHLEFTTCKFCNGNRNAVAIKNNEPILLCELKGCNREYHLRCLPRGLIDKGVNSNAENTEGRNDDIVKYVLNDMEEAEVTEGGGADDIPPGEIYCQQCAADGSTSVLRQYFDRCDAIRSNFSCSRAYVMSLLEKHMRENPMGNAIDPASGSNDADDDEGDSTKTHLKPPPRSELWSVEEMNRMALASLEGDDNNSVEDGTRSSKDSWKAAEFLVGKPVRLYCNLDNEYHNGRIVDWRTCSVYPNVAGVQKTSKNRDINDLDYYGIGPISTFEFLVRFPSGSEGRKKDLLQWMLLEEHSLAVGITLVRGKIRSPKTRVWGWKPAMILARSALELVPVREFLCEGKNGELFQNMEKDGKKQLRAGVSRDLWALTSFFGGDNFAVLNLRDEVQALITKDLLENDDLKDGISGAAVGDKEAQEPKKQRASTSPSGKSAIQSESGLAKNKLAPIKQHPCSSIPVKLGLALVEYNEQRRCRDWYRTILRDPMHPMALTSVDEHSLDMATDGIVDRLHVADLADKASPPVERSRDCLMSFDSKPVTTVSGRKPSVEDKDMSEADAEMVEDNKHEDANTITEERSKSFDNEQGDVDEDEDDDLDLGDDIEEEYDEGIYADYDVVESFEDDESVTSDDMMSVESSTDKSEVDDLSELGMDRKPVATKRKGVKVVRTGKPGRPRHALQTLRSTSEYDAGLGIRKGQTIVRGKKVTVDVVRTGSRGRPRHVNVTTGSEIAEDDTKIEGLKKPLQQPKPTPKPELQTSPIEAKKPSPKPPPPKPKAAKPKPKPAKPVEETGDEEDSDVIDIPRGITMRPSGKWVRNVCFRVFIDYVGSWDLILVQFSFNIPCLMLS</sequence>
<name>A0ABD3PT81_9STRA</name>
<comment type="subcellular location">
    <subcellularLocation>
        <location evidence="1 6">Nucleus</location>
    </subcellularLocation>
</comment>
<feature type="region of interest" description="Disordered" evidence="7">
    <location>
        <begin position="748"/>
        <end position="770"/>
    </location>
</feature>
<dbReference type="InterPro" id="IPR001965">
    <property type="entry name" value="Znf_PHD"/>
</dbReference>
<keyword evidence="4" id="KW-0862">Zinc</keyword>
<dbReference type="InterPro" id="IPR013083">
    <property type="entry name" value="Znf_RING/FYVE/PHD"/>
</dbReference>
<evidence type="ECO:0000313" key="10">
    <source>
        <dbReference type="Proteomes" id="UP001516023"/>
    </source>
</evidence>
<feature type="region of interest" description="Disordered" evidence="7">
    <location>
        <begin position="79"/>
        <end position="98"/>
    </location>
</feature>
<dbReference type="GO" id="GO:0005634">
    <property type="term" value="C:nucleus"/>
    <property type="evidence" value="ECO:0007669"/>
    <property type="project" value="UniProtKB-SubCell"/>
</dbReference>
<evidence type="ECO:0000256" key="5">
    <source>
        <dbReference type="ARBA" id="ARBA00023242"/>
    </source>
</evidence>
<dbReference type="InterPro" id="IPR003822">
    <property type="entry name" value="PAH"/>
</dbReference>
<feature type="compositionally biased region" description="Acidic residues" evidence="7">
    <location>
        <begin position="913"/>
        <end position="922"/>
    </location>
</feature>
<feature type="compositionally biased region" description="Basic and acidic residues" evidence="7">
    <location>
        <begin position="688"/>
        <end position="707"/>
    </location>
</feature>
<evidence type="ECO:0000256" key="2">
    <source>
        <dbReference type="ARBA" id="ARBA00022723"/>
    </source>
</evidence>